<keyword evidence="8 9" id="KW-0472">Membrane</keyword>
<feature type="transmembrane region" description="Helical" evidence="9">
    <location>
        <begin position="306"/>
        <end position="323"/>
    </location>
</feature>
<evidence type="ECO:0000256" key="2">
    <source>
        <dbReference type="ARBA" id="ARBA00022475"/>
    </source>
</evidence>
<evidence type="ECO:0000256" key="5">
    <source>
        <dbReference type="ARBA" id="ARBA00022692"/>
    </source>
</evidence>
<gene>
    <name evidence="10" type="ORF">TH53_05405</name>
</gene>
<keyword evidence="11" id="KW-1185">Reference proteome</keyword>
<dbReference type="STRING" id="1503925.TH53_05405"/>
<feature type="transmembrane region" description="Helical" evidence="9">
    <location>
        <begin position="183"/>
        <end position="204"/>
    </location>
</feature>
<accession>A0A0D0GLL7</accession>
<feature type="transmembrane region" description="Helical" evidence="9">
    <location>
        <begin position="6"/>
        <end position="24"/>
    </location>
</feature>
<evidence type="ECO:0000256" key="3">
    <source>
        <dbReference type="ARBA" id="ARBA00022519"/>
    </source>
</evidence>
<keyword evidence="1" id="KW-0813">Transport</keyword>
<proteinExistence type="predicted"/>
<evidence type="ECO:0000313" key="11">
    <source>
        <dbReference type="Proteomes" id="UP000032049"/>
    </source>
</evidence>
<dbReference type="OrthoDB" id="9790043at2"/>
<dbReference type="GO" id="GO:0015153">
    <property type="term" value="F:rhamnose transmembrane transporter activity"/>
    <property type="evidence" value="ECO:0007669"/>
    <property type="project" value="InterPro"/>
</dbReference>
<dbReference type="NCBIfam" id="NF010024">
    <property type="entry name" value="PRK13499.1-4"/>
    <property type="match status" value="1"/>
</dbReference>
<protein>
    <submittedName>
        <fullName evidence="10">Sugar:proton symporter</fullName>
    </submittedName>
</protein>
<evidence type="ECO:0000256" key="7">
    <source>
        <dbReference type="ARBA" id="ARBA00022989"/>
    </source>
</evidence>
<evidence type="ECO:0000256" key="9">
    <source>
        <dbReference type="SAM" id="Phobius"/>
    </source>
</evidence>
<keyword evidence="5 9" id="KW-0812">Transmembrane</keyword>
<dbReference type="Proteomes" id="UP000032049">
    <property type="component" value="Unassembled WGS sequence"/>
</dbReference>
<keyword evidence="3" id="KW-0997">Cell inner membrane</keyword>
<reference evidence="10 11" key="1">
    <citation type="submission" date="2015-01" db="EMBL/GenBank/DDBJ databases">
        <title>Draft genome sequence of Pedobacter sp. NL19 isolated from sludge of an effluent treatment pond in an abandoned uranium mine.</title>
        <authorList>
            <person name="Santos T."/>
            <person name="Caetano T."/>
            <person name="Covas C."/>
            <person name="Cruz A."/>
            <person name="Mendo S."/>
        </authorList>
    </citation>
    <scope>NUCLEOTIDE SEQUENCE [LARGE SCALE GENOMIC DNA]</scope>
    <source>
        <strain evidence="10 11">NL19</strain>
    </source>
</reference>
<feature type="transmembrane region" description="Helical" evidence="9">
    <location>
        <begin position="70"/>
        <end position="90"/>
    </location>
</feature>
<evidence type="ECO:0000256" key="1">
    <source>
        <dbReference type="ARBA" id="ARBA00022448"/>
    </source>
</evidence>
<name>A0A0D0GLL7_9SPHI</name>
<evidence type="ECO:0000313" key="10">
    <source>
        <dbReference type="EMBL" id="KIO78137.1"/>
    </source>
</evidence>
<dbReference type="EMBL" id="JXRA01000023">
    <property type="protein sequence ID" value="KIO78137.1"/>
    <property type="molecule type" value="Genomic_DNA"/>
</dbReference>
<evidence type="ECO:0000256" key="6">
    <source>
        <dbReference type="ARBA" id="ARBA00022847"/>
    </source>
</evidence>
<keyword evidence="2" id="KW-1003">Cell membrane</keyword>
<organism evidence="10 11">
    <name type="scientific">Pedobacter lusitanus</name>
    <dbReference type="NCBI Taxonomy" id="1503925"/>
    <lineage>
        <taxon>Bacteria</taxon>
        <taxon>Pseudomonadati</taxon>
        <taxon>Bacteroidota</taxon>
        <taxon>Sphingobacteriia</taxon>
        <taxon>Sphingobacteriales</taxon>
        <taxon>Sphingobacteriaceae</taxon>
        <taxon>Pedobacter</taxon>
    </lineage>
</organism>
<sequence length="359" mass="39404">MQVILGVIFHFIGGFASGSFYIPFKKVKGWAWESYWITGGIFSWLIVPPLAAYFTIPGFGEIIRHTQGTIIWPTYLFGVLWGIGGLTYGLGVRFLGVSLGSSVILGLCSIFGALLPSVYYDFYPKSGKDTFSQLISTAWGQWVIAGLLVCILGIVLCGKAGWRREKELVKEQDDSAPGNEFSIGKGLLVAIISGILSACFAFGIDAGKDMAHEADSLWKTMHPGQGGFLFQNNVTYVVLLWGGLTTNLIWCLILNARNKTFSDYRNKSTPLLSNYIFCALAGTSWFLQFFFYGMGESKLGNGASSWILHMAFIILVANIWGLVLKEWKAVSRPTLFMILSGIVLIITSIVVVGYGNSIK</sequence>
<keyword evidence="7 9" id="KW-1133">Transmembrane helix</keyword>
<dbReference type="InterPro" id="IPR004673">
    <property type="entry name" value="L-rhamnose-proton_sym_RhaT"/>
</dbReference>
<dbReference type="GO" id="GO:0015293">
    <property type="term" value="F:symporter activity"/>
    <property type="evidence" value="ECO:0007669"/>
    <property type="project" value="UniProtKB-KW"/>
</dbReference>
<feature type="transmembrane region" description="Helical" evidence="9">
    <location>
        <begin position="335"/>
        <end position="355"/>
    </location>
</feature>
<evidence type="ECO:0000256" key="4">
    <source>
        <dbReference type="ARBA" id="ARBA00022597"/>
    </source>
</evidence>
<feature type="transmembrane region" description="Helical" evidence="9">
    <location>
        <begin position="97"/>
        <end position="119"/>
    </location>
</feature>
<feature type="transmembrane region" description="Helical" evidence="9">
    <location>
        <begin position="234"/>
        <end position="254"/>
    </location>
</feature>
<feature type="transmembrane region" description="Helical" evidence="9">
    <location>
        <begin position="36"/>
        <end position="58"/>
    </location>
</feature>
<dbReference type="RefSeq" id="WP_041879252.1">
    <property type="nucleotide sequence ID" value="NZ_CP157278.1"/>
</dbReference>
<dbReference type="Pfam" id="PF06379">
    <property type="entry name" value="RhaT"/>
    <property type="match status" value="1"/>
</dbReference>
<keyword evidence="4" id="KW-0762">Sugar transport</keyword>
<comment type="caution">
    <text evidence="10">The sequence shown here is derived from an EMBL/GenBank/DDBJ whole genome shotgun (WGS) entry which is preliminary data.</text>
</comment>
<feature type="transmembrane region" description="Helical" evidence="9">
    <location>
        <begin position="139"/>
        <end position="162"/>
    </location>
</feature>
<feature type="transmembrane region" description="Helical" evidence="9">
    <location>
        <begin position="275"/>
        <end position="294"/>
    </location>
</feature>
<dbReference type="AlphaFoldDB" id="A0A0D0GLL7"/>
<keyword evidence="6" id="KW-0769">Symport</keyword>
<evidence type="ECO:0000256" key="8">
    <source>
        <dbReference type="ARBA" id="ARBA00023136"/>
    </source>
</evidence>
<dbReference type="GO" id="GO:0016020">
    <property type="term" value="C:membrane"/>
    <property type="evidence" value="ECO:0007669"/>
    <property type="project" value="InterPro"/>
</dbReference>